<comment type="caution">
    <text evidence="11">The sequence shown here is derived from an EMBL/GenBank/DDBJ whole genome shotgun (WGS) entry which is preliminary data.</text>
</comment>
<keyword evidence="4" id="KW-0963">Cytoplasm</keyword>
<dbReference type="GO" id="GO:0008793">
    <property type="term" value="F:aromatic-amino-acid transaminase activity"/>
    <property type="evidence" value="ECO:0007669"/>
    <property type="project" value="TreeGrafter"/>
</dbReference>
<reference evidence="11 12" key="1">
    <citation type="submission" date="2017-03" db="EMBL/GenBank/DDBJ databases">
        <title>Genomes of endolithic fungi from Antarctica.</title>
        <authorList>
            <person name="Coleine C."/>
            <person name="Masonjones S."/>
            <person name="Stajich J.E."/>
        </authorList>
    </citation>
    <scope>NUCLEOTIDE SEQUENCE [LARGE SCALE GENOMIC DNA]</scope>
    <source>
        <strain evidence="11 12">CCFEE 6315</strain>
    </source>
</reference>
<evidence type="ECO:0000256" key="4">
    <source>
        <dbReference type="ARBA" id="ARBA00022490"/>
    </source>
</evidence>
<evidence type="ECO:0000256" key="5">
    <source>
        <dbReference type="ARBA" id="ARBA00022576"/>
    </source>
</evidence>
<dbReference type="SUPFAM" id="SSF53383">
    <property type="entry name" value="PLP-dependent transferases"/>
    <property type="match status" value="1"/>
</dbReference>
<sequence length="558" mass="61046">MSPPSAIHVLPETDTSTFTIPDRLTLETIAKRRAASGKLVAGIAAAADVEQLKGRSSHAHKPLAKSWEHRFTAESKGRTGSSLKQAAKFLKTPGLISLGGGLPSSEYFPFEEVGFKSPVPGGVLRVSGTDGDADGNENGGVPLQDVVAGKHDMAEGKSDFDITTAFQYGQGHGAVQLLRWMVEHTELVHDPPYRDWSCTMTVGSTSAFDMLLRMFTKPGDWVLSEEFTFPAAQETAAPMGVRFAGVGMDEHGIRAEALDEVLASWDVKARGGPKPFLLYTVPTGQNPTGATQPLARRRAVYAVAQKHDLLILEDEPYYFLQMPPYDPSSPSNTTTSTPPSHKTFLATLVPSYLSLDRDGRVCRLDSFSKVIAPGTRCGWLTAPAALCARYATHADLSTQGPSGATQLLLFKLLEDTWGHAGYLDWLLHIRAEYTARREAILAACARYLPPDLVTWTPPMAGMFQWLRVHHRLHPDFLKGEKAAEEIEEAIFLRNVEEGTLLMKGSWFRAEREDEVHEVFFRATFAAAPAGQIEEAIRRFGVAVRGVFGVRGGDEEVGR</sequence>
<dbReference type="InterPro" id="IPR004839">
    <property type="entry name" value="Aminotransferase_I/II_large"/>
</dbReference>
<dbReference type="PANTHER" id="PTHR42790">
    <property type="entry name" value="AMINOTRANSFERASE"/>
    <property type="match status" value="1"/>
</dbReference>
<dbReference type="GO" id="GO:0005737">
    <property type="term" value="C:cytoplasm"/>
    <property type="evidence" value="ECO:0007669"/>
    <property type="project" value="UniProtKB-SubCell"/>
</dbReference>
<comment type="cofactor">
    <cofactor evidence="1">
        <name>pyridoxal 5'-phosphate</name>
        <dbReference type="ChEBI" id="CHEBI:597326"/>
    </cofactor>
</comment>
<evidence type="ECO:0000259" key="10">
    <source>
        <dbReference type="Pfam" id="PF00155"/>
    </source>
</evidence>
<comment type="similarity">
    <text evidence="3">Belongs to the class-I pyridoxal-phosphate-dependent aminotransferase family.</text>
</comment>
<dbReference type="GO" id="GO:0047536">
    <property type="term" value="F:2-aminoadipate transaminase activity"/>
    <property type="evidence" value="ECO:0007669"/>
    <property type="project" value="TreeGrafter"/>
</dbReference>
<keyword evidence="5" id="KW-0032">Aminotransferase</keyword>
<evidence type="ECO:0000256" key="8">
    <source>
        <dbReference type="ARBA" id="ARBA00051993"/>
    </source>
</evidence>
<comment type="catalytic activity">
    <reaction evidence="8">
        <text>an aromatic L-alpha-amino acid + 2-oxoglutarate = an aromatic oxo-acid + L-glutamate</text>
        <dbReference type="Rhea" id="RHEA:17533"/>
        <dbReference type="ChEBI" id="CHEBI:16810"/>
        <dbReference type="ChEBI" id="CHEBI:29985"/>
        <dbReference type="ChEBI" id="CHEBI:73309"/>
        <dbReference type="ChEBI" id="CHEBI:84824"/>
        <dbReference type="EC" id="2.6.1.57"/>
    </reaction>
</comment>
<dbReference type="Pfam" id="PF00155">
    <property type="entry name" value="Aminotran_1_2"/>
    <property type="match status" value="1"/>
</dbReference>
<evidence type="ECO:0000313" key="11">
    <source>
        <dbReference type="EMBL" id="TKA22984.1"/>
    </source>
</evidence>
<dbReference type="Gene3D" id="3.40.640.10">
    <property type="entry name" value="Type I PLP-dependent aspartate aminotransferase-like (Major domain)"/>
    <property type="match status" value="1"/>
</dbReference>
<gene>
    <name evidence="11" type="ORF">B0A50_07202</name>
</gene>
<evidence type="ECO:0000256" key="1">
    <source>
        <dbReference type="ARBA" id="ARBA00001933"/>
    </source>
</evidence>
<evidence type="ECO:0000256" key="2">
    <source>
        <dbReference type="ARBA" id="ARBA00004496"/>
    </source>
</evidence>
<organism evidence="11 12">
    <name type="scientific">Salinomyces thailandicus</name>
    <dbReference type="NCBI Taxonomy" id="706561"/>
    <lineage>
        <taxon>Eukaryota</taxon>
        <taxon>Fungi</taxon>
        <taxon>Dikarya</taxon>
        <taxon>Ascomycota</taxon>
        <taxon>Pezizomycotina</taxon>
        <taxon>Dothideomycetes</taxon>
        <taxon>Dothideomycetidae</taxon>
        <taxon>Mycosphaerellales</taxon>
        <taxon>Teratosphaeriaceae</taxon>
        <taxon>Salinomyces</taxon>
    </lineage>
</organism>
<dbReference type="AlphaFoldDB" id="A0A4U0TM40"/>
<dbReference type="FunFam" id="3.40.640.10:FF:000074">
    <property type="entry name" value="Aromatic amino acid aminotransferase"/>
    <property type="match status" value="1"/>
</dbReference>
<protein>
    <recommendedName>
        <fullName evidence="9">aromatic-amino-acid transaminase</fullName>
        <ecNumber evidence="9">2.6.1.57</ecNumber>
    </recommendedName>
</protein>
<dbReference type="InterPro" id="IPR015424">
    <property type="entry name" value="PyrdxlP-dep_Trfase"/>
</dbReference>
<feature type="domain" description="Aminotransferase class I/classII large" evidence="10">
    <location>
        <begin position="164"/>
        <end position="539"/>
    </location>
</feature>
<dbReference type="Proteomes" id="UP000308549">
    <property type="component" value="Unassembled WGS sequence"/>
</dbReference>
<evidence type="ECO:0000313" key="12">
    <source>
        <dbReference type="Proteomes" id="UP000308549"/>
    </source>
</evidence>
<dbReference type="EC" id="2.6.1.57" evidence="9"/>
<keyword evidence="6" id="KW-0808">Transferase</keyword>
<dbReference type="CDD" id="cd00609">
    <property type="entry name" value="AAT_like"/>
    <property type="match status" value="1"/>
</dbReference>
<dbReference type="GO" id="GO:0009074">
    <property type="term" value="P:aromatic amino acid family catabolic process"/>
    <property type="evidence" value="ECO:0007669"/>
    <property type="project" value="TreeGrafter"/>
</dbReference>
<dbReference type="GO" id="GO:0019878">
    <property type="term" value="P:lysine biosynthetic process via aminoadipic acid"/>
    <property type="evidence" value="ECO:0007669"/>
    <property type="project" value="TreeGrafter"/>
</dbReference>
<comment type="subcellular location">
    <subcellularLocation>
        <location evidence="2">Cytoplasm</location>
    </subcellularLocation>
</comment>
<dbReference type="EMBL" id="NAJL01000062">
    <property type="protein sequence ID" value="TKA22984.1"/>
    <property type="molecule type" value="Genomic_DNA"/>
</dbReference>
<dbReference type="InterPro" id="IPR050859">
    <property type="entry name" value="Class-I_PLP-dep_aminotransf"/>
</dbReference>
<dbReference type="GO" id="GO:0006571">
    <property type="term" value="P:tyrosine biosynthetic process"/>
    <property type="evidence" value="ECO:0007669"/>
    <property type="project" value="TreeGrafter"/>
</dbReference>
<evidence type="ECO:0000256" key="6">
    <source>
        <dbReference type="ARBA" id="ARBA00022679"/>
    </source>
</evidence>
<dbReference type="PANTHER" id="PTHR42790:SF21">
    <property type="entry name" value="AROMATIC_AMINOADIPATE AMINOTRANSFERASE 1"/>
    <property type="match status" value="1"/>
</dbReference>
<evidence type="ECO:0000256" key="7">
    <source>
        <dbReference type="ARBA" id="ARBA00022898"/>
    </source>
</evidence>
<evidence type="ECO:0000256" key="3">
    <source>
        <dbReference type="ARBA" id="ARBA00007441"/>
    </source>
</evidence>
<keyword evidence="12" id="KW-1185">Reference proteome</keyword>
<evidence type="ECO:0000256" key="9">
    <source>
        <dbReference type="ARBA" id="ARBA00067014"/>
    </source>
</evidence>
<keyword evidence="7" id="KW-0663">Pyridoxal phosphate</keyword>
<dbReference type="InterPro" id="IPR015421">
    <property type="entry name" value="PyrdxlP-dep_Trfase_major"/>
</dbReference>
<dbReference type="GO" id="GO:0030170">
    <property type="term" value="F:pyridoxal phosphate binding"/>
    <property type="evidence" value="ECO:0007669"/>
    <property type="project" value="InterPro"/>
</dbReference>
<dbReference type="OrthoDB" id="691673at2759"/>
<proteinExistence type="inferred from homology"/>
<accession>A0A4U0TM40</accession>
<name>A0A4U0TM40_9PEZI</name>